<gene>
    <name evidence="1" type="ORF">SIAM614_15045</name>
</gene>
<evidence type="ECO:0000313" key="1">
    <source>
        <dbReference type="EMBL" id="EAV44126.1"/>
    </source>
</evidence>
<accession>A0NT44</accession>
<dbReference type="Proteomes" id="UP000004848">
    <property type="component" value="Unassembled WGS sequence"/>
</dbReference>
<comment type="caution">
    <text evidence="1">The sequence shown here is derived from an EMBL/GenBank/DDBJ whole genome shotgun (WGS) entry which is preliminary data.</text>
</comment>
<evidence type="ECO:0000313" key="2">
    <source>
        <dbReference type="Proteomes" id="UP000004848"/>
    </source>
</evidence>
<organism evidence="1 2">
    <name type="scientific">Roseibium aggregatum (strain ATCC 25650 / DSM 13394 / JCM 20685 / NBRC 16684 / NCIMB 2208 / IAM 12614 / B1)</name>
    <name type="common">Stappia aggregata</name>
    <dbReference type="NCBI Taxonomy" id="384765"/>
    <lineage>
        <taxon>Bacteria</taxon>
        <taxon>Pseudomonadati</taxon>
        <taxon>Pseudomonadota</taxon>
        <taxon>Alphaproteobacteria</taxon>
        <taxon>Hyphomicrobiales</taxon>
        <taxon>Stappiaceae</taxon>
        <taxon>Roseibium</taxon>
    </lineage>
</organism>
<dbReference type="SUPFAM" id="SSF117856">
    <property type="entry name" value="AF0104/ALDC/Ptd012-like"/>
    <property type="match status" value="2"/>
</dbReference>
<dbReference type="eggNOG" id="COG1661">
    <property type="taxonomic scope" value="Bacteria"/>
</dbReference>
<sequence length="244" mass="26178">MTSAVLDLSGLTLGAFDFVMPACAIDDRHAAWYSDTHSSRGATLETAVAILGRKDGDWFAHIHAYWHEGGREHLGHLLPHTLRIAQAGAIRGYGLQGAAFVASLDPETEFTLFRVHQTEPHSRPIKNNALITTLAPFADLTNSIRELALLLDASTYEVHGLGSLAGAAFRDADAMTGLISEILLSPNAGATANQELCVPIRAIDLDCELHEGILTAGGAPTLVTCELLIRARSTHEDEPRPVTD</sequence>
<protein>
    <submittedName>
        <fullName evidence="1">Uncharacterized protein</fullName>
    </submittedName>
</protein>
<dbReference type="Gene3D" id="3.30.1330.80">
    <property type="entry name" value="Hypothetical protein, similar to alpha- acetolactate decarboxylase, domain 2"/>
    <property type="match status" value="1"/>
</dbReference>
<dbReference type="EMBL" id="AAUW01000007">
    <property type="protein sequence ID" value="EAV44126.1"/>
    <property type="molecule type" value="Genomic_DNA"/>
</dbReference>
<reference evidence="1 2" key="1">
    <citation type="submission" date="2006-05" db="EMBL/GenBank/DDBJ databases">
        <authorList>
            <person name="King G."/>
            <person name="Ferriera S."/>
            <person name="Johnson J."/>
            <person name="Kravitz S."/>
            <person name="Beeson K."/>
            <person name="Sutton G."/>
            <person name="Rogers Y.-H."/>
            <person name="Friedman R."/>
            <person name="Frazier M."/>
            <person name="Venter J.C."/>
        </authorList>
    </citation>
    <scope>NUCLEOTIDE SEQUENCE [LARGE SCALE GENOMIC DNA]</scope>
    <source>
        <strain evidence="2">ATCC 25650 / DSM 13394 / JCM 20685 / NBRC 16684 / NCIMB 2208 / IAM 12614 / B1</strain>
    </source>
</reference>
<name>A0NT44_ROSAI</name>
<proteinExistence type="predicted"/>
<dbReference type="AlphaFoldDB" id="A0NT44"/>